<name>A0A6H5HNW9_9HEMI</name>
<evidence type="ECO:0000313" key="2">
    <source>
        <dbReference type="Proteomes" id="UP000479000"/>
    </source>
</evidence>
<dbReference type="Proteomes" id="UP000479000">
    <property type="component" value="Unassembled WGS sequence"/>
</dbReference>
<reference evidence="1 2" key="1">
    <citation type="submission" date="2020-02" db="EMBL/GenBank/DDBJ databases">
        <authorList>
            <person name="Ferguson B K."/>
        </authorList>
    </citation>
    <scope>NUCLEOTIDE SEQUENCE [LARGE SCALE GENOMIC DNA]</scope>
</reference>
<gene>
    <name evidence="1" type="ORF">NTEN_LOCUS20396</name>
</gene>
<feature type="non-terminal residue" evidence="1">
    <location>
        <position position="61"/>
    </location>
</feature>
<dbReference type="EMBL" id="CADCXU010029921">
    <property type="protein sequence ID" value="CAB0016083.1"/>
    <property type="molecule type" value="Genomic_DNA"/>
</dbReference>
<evidence type="ECO:0000313" key="1">
    <source>
        <dbReference type="EMBL" id="CAB0016083.1"/>
    </source>
</evidence>
<dbReference type="AlphaFoldDB" id="A0A6H5HNW9"/>
<keyword evidence="2" id="KW-1185">Reference proteome</keyword>
<protein>
    <submittedName>
        <fullName evidence="1">Uncharacterized protein</fullName>
    </submittedName>
</protein>
<sequence length="61" mass="7075">MEEDKSNQPSKKKRCTTWTCRDSTNRTLGFDLTALSNWQSFKELLFLPADPSSLAVMRVFF</sequence>
<proteinExistence type="predicted"/>
<accession>A0A6H5HNW9</accession>
<organism evidence="1 2">
    <name type="scientific">Nesidiocoris tenuis</name>
    <dbReference type="NCBI Taxonomy" id="355587"/>
    <lineage>
        <taxon>Eukaryota</taxon>
        <taxon>Metazoa</taxon>
        <taxon>Ecdysozoa</taxon>
        <taxon>Arthropoda</taxon>
        <taxon>Hexapoda</taxon>
        <taxon>Insecta</taxon>
        <taxon>Pterygota</taxon>
        <taxon>Neoptera</taxon>
        <taxon>Paraneoptera</taxon>
        <taxon>Hemiptera</taxon>
        <taxon>Heteroptera</taxon>
        <taxon>Panheteroptera</taxon>
        <taxon>Cimicomorpha</taxon>
        <taxon>Miridae</taxon>
        <taxon>Dicyphina</taxon>
        <taxon>Nesidiocoris</taxon>
    </lineage>
</organism>